<protein>
    <submittedName>
        <fullName evidence="1">Uncharacterized protein</fullName>
    </submittedName>
</protein>
<name>A0ABT8MB21_9EURY</name>
<organism evidence="1 2">
    <name type="scientific">Methanoculleus frigidifontis</name>
    <dbReference type="NCBI Taxonomy" id="2584085"/>
    <lineage>
        <taxon>Archaea</taxon>
        <taxon>Methanobacteriati</taxon>
        <taxon>Methanobacteriota</taxon>
        <taxon>Stenosarchaea group</taxon>
        <taxon>Methanomicrobia</taxon>
        <taxon>Methanomicrobiales</taxon>
        <taxon>Methanomicrobiaceae</taxon>
        <taxon>Methanoculleus</taxon>
    </lineage>
</organism>
<accession>A0ABT8MB21</accession>
<proteinExistence type="predicted"/>
<dbReference type="EMBL" id="VCYH01000005">
    <property type="protein sequence ID" value="MDN7025085.1"/>
    <property type="molecule type" value="Genomic_DNA"/>
</dbReference>
<gene>
    <name evidence="1" type="ORF">FGU65_09325</name>
</gene>
<evidence type="ECO:0000313" key="1">
    <source>
        <dbReference type="EMBL" id="MDN7025085.1"/>
    </source>
</evidence>
<dbReference type="Proteomes" id="UP001168338">
    <property type="component" value="Unassembled WGS sequence"/>
</dbReference>
<comment type="caution">
    <text evidence="1">The sequence shown here is derived from an EMBL/GenBank/DDBJ whole genome shotgun (WGS) entry which is preliminary data.</text>
</comment>
<evidence type="ECO:0000313" key="2">
    <source>
        <dbReference type="Proteomes" id="UP001168338"/>
    </source>
</evidence>
<keyword evidence="2" id="KW-1185">Reference proteome</keyword>
<reference evidence="1" key="1">
    <citation type="submission" date="2019-05" db="EMBL/GenBank/DDBJ databases">
        <title>Methanoculleus sp. FWC-SCC1, a methanogenic archaeon isolated from deep marine cold seep.</title>
        <authorList>
            <person name="Chen Y.-W."/>
            <person name="Chen S.-C."/>
            <person name="Teng N.-H."/>
            <person name="Lai M.-C."/>
        </authorList>
    </citation>
    <scope>NUCLEOTIDE SEQUENCE</scope>
    <source>
        <strain evidence="1">FWC-SCC1</strain>
    </source>
</reference>
<sequence length="132" mass="14667">MRKIGTAKIGKITPKPNITHPVVRLPLSCGDVVGESVSIYETCIQGQKAFVVVTGEVLQPEIRCHVAAFEKRIKIIEDEISLFKRLICPDLEQPHSKNRAGFPNQGLYCDGLAEIRTQDLRRVKATSFLAPI</sequence>